<keyword evidence="3" id="KW-1185">Reference proteome</keyword>
<name>A0A7S9LPV2_9RHOB</name>
<organism evidence="2 3">
    <name type="scientific">Pontivivens ytuae</name>
    <dbReference type="NCBI Taxonomy" id="2789856"/>
    <lineage>
        <taxon>Bacteria</taxon>
        <taxon>Pseudomonadati</taxon>
        <taxon>Pseudomonadota</taxon>
        <taxon>Alphaproteobacteria</taxon>
        <taxon>Rhodobacterales</taxon>
        <taxon>Paracoccaceae</taxon>
        <taxon>Pontivivens</taxon>
    </lineage>
</organism>
<protein>
    <submittedName>
        <fullName evidence="2">Uncharacterized protein</fullName>
    </submittedName>
</protein>
<accession>A0A7S9LPV2</accession>
<dbReference type="Proteomes" id="UP000594800">
    <property type="component" value="Chromosome"/>
</dbReference>
<dbReference type="AlphaFoldDB" id="A0A7S9LPV2"/>
<evidence type="ECO:0000256" key="1">
    <source>
        <dbReference type="SAM" id="Phobius"/>
    </source>
</evidence>
<sequence>MTIWADLAIVVSLLALPLTGASESRTFFGPDRPWFLPNRIRTPLGLALLALMFAGFRYQDYPRPENADWQWLDFLGQVGMAFSRVFGMA</sequence>
<proteinExistence type="predicted"/>
<dbReference type="KEGG" id="poz:I0K15_14135"/>
<dbReference type="EMBL" id="CP064942">
    <property type="protein sequence ID" value="QPH52939.1"/>
    <property type="molecule type" value="Genomic_DNA"/>
</dbReference>
<evidence type="ECO:0000313" key="3">
    <source>
        <dbReference type="Proteomes" id="UP000594800"/>
    </source>
</evidence>
<evidence type="ECO:0000313" key="2">
    <source>
        <dbReference type="EMBL" id="QPH52939.1"/>
    </source>
</evidence>
<keyword evidence="1" id="KW-0812">Transmembrane</keyword>
<dbReference type="RefSeq" id="WP_196102150.1">
    <property type="nucleotide sequence ID" value="NZ_CP064942.1"/>
</dbReference>
<keyword evidence="1" id="KW-0472">Membrane</keyword>
<keyword evidence="1" id="KW-1133">Transmembrane helix</keyword>
<feature type="transmembrane region" description="Helical" evidence="1">
    <location>
        <begin position="40"/>
        <end position="58"/>
    </location>
</feature>
<gene>
    <name evidence="2" type="ORF">I0K15_14135</name>
</gene>
<reference evidence="2 3" key="1">
    <citation type="submission" date="2020-11" db="EMBL/GenBank/DDBJ databases">
        <title>Description of Pontivivens ytuae sp. nov. isolated from deep sea sediment of Mariana Trench.</title>
        <authorList>
            <person name="Wang Z."/>
            <person name="Sun Q.-L."/>
            <person name="Xu X.-D."/>
            <person name="Tang Y.-Z."/>
            <person name="Zhang J."/>
        </authorList>
    </citation>
    <scope>NUCLEOTIDE SEQUENCE [LARGE SCALE GENOMIC DNA]</scope>
    <source>
        <strain evidence="2 3">MT2928</strain>
    </source>
</reference>